<evidence type="ECO:0000256" key="2">
    <source>
        <dbReference type="ARBA" id="ARBA00022723"/>
    </source>
</evidence>
<evidence type="ECO:0000259" key="5">
    <source>
        <dbReference type="PROSITE" id="PS51891"/>
    </source>
</evidence>
<feature type="region of interest" description="Disordered" evidence="4">
    <location>
        <begin position="68"/>
        <end position="102"/>
    </location>
</feature>
<gene>
    <name evidence="6" type="ORF">SBRCBS47491_007687</name>
</gene>
<evidence type="ECO:0000256" key="4">
    <source>
        <dbReference type="SAM" id="MobiDB-lite"/>
    </source>
</evidence>
<comment type="caution">
    <text evidence="6">The sequence shown here is derived from an EMBL/GenBank/DDBJ whole genome shotgun (WGS) entry which is preliminary data.</text>
</comment>
<feature type="domain" description="CENP-V/GFA" evidence="5">
    <location>
        <begin position="186"/>
        <end position="323"/>
    </location>
</feature>
<reference evidence="6 7" key="1">
    <citation type="submission" date="2024-01" db="EMBL/GenBank/DDBJ databases">
        <authorList>
            <person name="Allen C."/>
            <person name="Tagirdzhanova G."/>
        </authorList>
    </citation>
    <scope>NUCLEOTIDE SEQUENCE [LARGE SCALE GENOMIC DNA]</scope>
</reference>
<proteinExistence type="inferred from homology"/>
<dbReference type="PROSITE" id="PS51891">
    <property type="entry name" value="CENP_V_GFA"/>
    <property type="match status" value="1"/>
</dbReference>
<dbReference type="Proteomes" id="UP001642406">
    <property type="component" value="Unassembled WGS sequence"/>
</dbReference>
<dbReference type="PANTHER" id="PTHR28620">
    <property type="entry name" value="CENTROMERE PROTEIN V"/>
    <property type="match status" value="1"/>
</dbReference>
<dbReference type="Gene3D" id="2.170.150.70">
    <property type="match status" value="2"/>
</dbReference>
<organism evidence="6 7">
    <name type="scientific">Sporothrix bragantina</name>
    <dbReference type="NCBI Taxonomy" id="671064"/>
    <lineage>
        <taxon>Eukaryota</taxon>
        <taxon>Fungi</taxon>
        <taxon>Dikarya</taxon>
        <taxon>Ascomycota</taxon>
        <taxon>Pezizomycotina</taxon>
        <taxon>Sordariomycetes</taxon>
        <taxon>Sordariomycetidae</taxon>
        <taxon>Ophiostomatales</taxon>
        <taxon>Ophiostomataceae</taxon>
        <taxon>Sporothrix</taxon>
    </lineage>
</organism>
<keyword evidence="7" id="KW-1185">Reference proteome</keyword>
<feature type="compositionally biased region" description="Low complexity" evidence="4">
    <location>
        <begin position="167"/>
        <end position="181"/>
    </location>
</feature>
<dbReference type="InterPro" id="IPR052355">
    <property type="entry name" value="CENP-V-like"/>
</dbReference>
<dbReference type="SUPFAM" id="SSF51316">
    <property type="entry name" value="Mss4-like"/>
    <property type="match status" value="2"/>
</dbReference>
<sequence length="337" mass="36761">MIYHGNCHCGRYRFDLHVDGGGSGDRQHATTDTNLTKATLIPTVTCTCVACTKLGCVWHVVKSEELVDTSPERNDNLSRNNNNGGAVIDETLLASPPSPSSSPLLTTYRSGLIRYAFCPSCGTGIFGTHVKGPLVGQLLVNLRTIRNLNPFDYPATSSADTVRSDTPDSPASSDSGRSTSSTHLPSTGACLCGSVTVELLVPLGDMPLKEDNCSICTRNAWLGAYPRRSQVIVRGAAQHTRDYRFGRRRFMGHPFCTTCGAHVFMNVYGPPQDMIDRLSEAKKELVRQNLDVLPINVRILDRIQRHLGQLQIAQSDEGTQGYEQDVLGIVDKAKNVK</sequence>
<protein>
    <recommendedName>
        <fullName evidence="5">CENP-V/GFA domain-containing protein</fullName>
    </recommendedName>
</protein>
<keyword evidence="2" id="KW-0479">Metal-binding</keyword>
<dbReference type="PANTHER" id="PTHR28620:SF1">
    <property type="entry name" value="CENP-V_GFA DOMAIN-CONTAINING PROTEIN"/>
    <property type="match status" value="1"/>
</dbReference>
<feature type="region of interest" description="Disordered" evidence="4">
    <location>
        <begin position="156"/>
        <end position="185"/>
    </location>
</feature>
<name>A0ABP0CFY8_9PEZI</name>
<accession>A0ABP0CFY8</accession>
<evidence type="ECO:0000313" key="6">
    <source>
        <dbReference type="EMBL" id="CAK7230733.1"/>
    </source>
</evidence>
<evidence type="ECO:0000256" key="3">
    <source>
        <dbReference type="ARBA" id="ARBA00022833"/>
    </source>
</evidence>
<comment type="similarity">
    <text evidence="1">Belongs to the Gfa family.</text>
</comment>
<dbReference type="InterPro" id="IPR011057">
    <property type="entry name" value="Mss4-like_sf"/>
</dbReference>
<keyword evidence="3" id="KW-0862">Zinc</keyword>
<dbReference type="EMBL" id="CAWUHC010000089">
    <property type="protein sequence ID" value="CAK7230733.1"/>
    <property type="molecule type" value="Genomic_DNA"/>
</dbReference>
<evidence type="ECO:0000256" key="1">
    <source>
        <dbReference type="ARBA" id="ARBA00005495"/>
    </source>
</evidence>
<dbReference type="InterPro" id="IPR006913">
    <property type="entry name" value="CENP-V/GFA"/>
</dbReference>
<evidence type="ECO:0000313" key="7">
    <source>
        <dbReference type="Proteomes" id="UP001642406"/>
    </source>
</evidence>